<dbReference type="Proteomes" id="UP000315827">
    <property type="component" value="Unassembled WGS sequence"/>
</dbReference>
<evidence type="ECO:0000313" key="1">
    <source>
        <dbReference type="EMBL" id="MDB9004163.1"/>
    </source>
</evidence>
<reference evidence="6 14" key="5">
    <citation type="submission" date="2020-04" db="EMBL/GenBank/DDBJ databases">
        <title>Complete Genomes and Methylome analysis of CBBP consortium that reverse antibiotic-induced susceptibility to vancomycin-resistant Enterococcus faecium infection.</title>
        <authorList>
            <person name="Fomenkov A."/>
            <person name="Zhang Z."/>
            <person name="Pamer E."/>
            <person name="Roberts R.J."/>
        </authorList>
    </citation>
    <scope>NUCLEOTIDE SEQUENCE [LARGE SCALE GENOMIC DNA]</scope>
    <source>
        <strain evidence="14">CBBP</strain>
        <strain evidence="6">CBBP-1</strain>
    </source>
</reference>
<dbReference type="RefSeq" id="WP_009016915.1">
    <property type="nucleotide sequence ID" value="NZ_BAABYH010000001.1"/>
</dbReference>
<dbReference type="AlphaFoldDB" id="A0A1Y4IR77"/>
<evidence type="ECO:0000313" key="8">
    <source>
        <dbReference type="EMBL" id="WET63996.1"/>
    </source>
</evidence>
<evidence type="ECO:0000313" key="10">
    <source>
        <dbReference type="Proteomes" id="UP000315827"/>
    </source>
</evidence>
<evidence type="ECO:0000313" key="13">
    <source>
        <dbReference type="Proteomes" id="UP000471216"/>
    </source>
</evidence>
<dbReference type="EMBL" id="WKMX01000012">
    <property type="protein sequence ID" value="MRZ07217.1"/>
    <property type="molecule type" value="Genomic_DNA"/>
</dbReference>
<evidence type="ECO:0000313" key="4">
    <source>
        <dbReference type="EMBL" id="MRZ49512.1"/>
    </source>
</evidence>
<gene>
    <name evidence="5" type="ORF">B5F32_01060</name>
    <name evidence="7" type="ORF">FSA05_21315</name>
    <name evidence="3" type="ORF">GKD54_13575</name>
    <name evidence="2" type="ORF">GKD58_09450</name>
    <name evidence="4" type="ORF">GKD66_04505</name>
    <name evidence="6" type="ORF">HHO38_19095</name>
    <name evidence="8" type="ORF">P2T59_20210</name>
    <name evidence="1" type="ORF">PN599_03980</name>
</gene>
<dbReference type="EMBL" id="WKMC01000002">
    <property type="protein sequence ID" value="MRZ49512.1"/>
    <property type="molecule type" value="Genomic_DNA"/>
</dbReference>
<reference evidence="11 12" key="3">
    <citation type="journal article" date="2019" name="Nat. Med.">
        <title>A library of human gut bacterial isolates paired with longitudinal multiomics data enables mechanistic microbiome research.</title>
        <authorList>
            <person name="Poyet M."/>
            <person name="Groussin M."/>
            <person name="Gibbons S.M."/>
            <person name="Avila-Pacheco J."/>
            <person name="Jiang X."/>
            <person name="Kearney S.M."/>
            <person name="Perrotta A.R."/>
            <person name="Berdy B."/>
            <person name="Zhao S."/>
            <person name="Lieberman T.D."/>
            <person name="Swanson P.K."/>
            <person name="Smith M."/>
            <person name="Roesemann S."/>
            <person name="Alexander J.E."/>
            <person name="Rich S.A."/>
            <person name="Livny J."/>
            <person name="Vlamakis H."/>
            <person name="Clish C."/>
            <person name="Bullock K."/>
            <person name="Deik A."/>
            <person name="Scott J."/>
            <person name="Pierce K.A."/>
            <person name="Xavier R.J."/>
            <person name="Alm E.J."/>
        </authorList>
    </citation>
    <scope>NUCLEOTIDE SEQUENCE [LARGE SCALE GENOMIC DNA]</scope>
    <source>
        <strain evidence="3 13">BIOML-A10</strain>
        <strain evidence="2 12">BIOML-A11</strain>
        <strain evidence="4 11">BIOML-A32</strain>
    </source>
</reference>
<protein>
    <submittedName>
        <fullName evidence="5">Uncharacterized protein</fullName>
    </submittedName>
</protein>
<evidence type="ECO:0000313" key="11">
    <source>
        <dbReference type="Proteomes" id="UP000441358"/>
    </source>
</evidence>
<dbReference type="EMBL" id="WKMW01000007">
    <property type="protein sequence ID" value="MRY84476.1"/>
    <property type="molecule type" value="Genomic_DNA"/>
</dbReference>
<reference evidence="7 10" key="4">
    <citation type="submission" date="2019-07" db="EMBL/GenBank/DDBJ databases">
        <title>Genome sequencing of Parabacteroides distasonis iSURF_7.</title>
        <authorList>
            <person name="Degefu H.N."/>
            <person name="Ruoff K.L."/>
            <person name="Price C.E."/>
            <person name="Valls R.A."/>
            <person name="O'Toole G.A."/>
        </authorList>
    </citation>
    <scope>NUCLEOTIDE SEQUENCE [LARGE SCALE GENOMIC DNA]</scope>
    <source>
        <strain evidence="7 10">CFPLTA003_1B</strain>
    </source>
</reference>
<dbReference type="EMBL" id="VOHW01000021">
    <property type="protein sequence ID" value="TWV58312.1"/>
    <property type="molecule type" value="Genomic_DNA"/>
</dbReference>
<evidence type="ECO:0000313" key="12">
    <source>
        <dbReference type="Proteomes" id="UP000450599"/>
    </source>
</evidence>
<dbReference type="Proteomes" id="UP000471216">
    <property type="component" value="Unassembled WGS sequence"/>
</dbReference>
<dbReference type="Proteomes" id="UP001210126">
    <property type="component" value="Unassembled WGS sequence"/>
</dbReference>
<dbReference type="Proteomes" id="UP000195950">
    <property type="component" value="Unassembled WGS sequence"/>
</dbReference>
<dbReference type="Proteomes" id="UP001221009">
    <property type="component" value="Chromosome"/>
</dbReference>
<dbReference type="Proteomes" id="UP000450599">
    <property type="component" value="Unassembled WGS sequence"/>
</dbReference>
<sequence>MKTNINNNFFYMEQASDVVELVLPHEVDNPNNVYLYLEGDAWCAYERSAYYLTQMEVPVVLKKEVIHDDYDVVLLKAFFAVNDMYLPLSPTAVLKLVADDKLQFQIRDRVEGFSEWKENELKKLSA</sequence>
<dbReference type="EMBL" id="CP120353">
    <property type="protein sequence ID" value="WET63996.1"/>
    <property type="molecule type" value="Genomic_DNA"/>
</dbReference>
<evidence type="ECO:0000313" key="5">
    <source>
        <dbReference type="EMBL" id="OUP22813.1"/>
    </source>
</evidence>
<evidence type="ECO:0000313" key="7">
    <source>
        <dbReference type="EMBL" id="TWV58312.1"/>
    </source>
</evidence>
<reference evidence="1" key="6">
    <citation type="submission" date="2023-01" db="EMBL/GenBank/DDBJ databases">
        <title>Human gut microbiome strain richness.</title>
        <authorList>
            <person name="Chen-Liaw A."/>
        </authorList>
    </citation>
    <scope>NUCLEOTIDE SEQUENCE</scope>
    <source>
        <strain evidence="1">RTP21484st1_E5_RTP21484_190118</strain>
    </source>
</reference>
<evidence type="ECO:0000313" key="2">
    <source>
        <dbReference type="EMBL" id="MRY84476.1"/>
    </source>
</evidence>
<reference evidence="5" key="2">
    <citation type="journal article" date="2018" name="BMC Genomics">
        <title>Whole genome sequencing and function prediction of 133 gut anaerobes isolated from chicken caecum in pure cultures.</title>
        <authorList>
            <person name="Medvecky M."/>
            <person name="Cejkova D."/>
            <person name="Polansky O."/>
            <person name="Karasova D."/>
            <person name="Kubasova T."/>
            <person name="Cizek A."/>
            <person name="Rychlik I."/>
        </authorList>
    </citation>
    <scope>NUCLEOTIDE SEQUENCE</scope>
    <source>
        <strain evidence="5">An199</strain>
    </source>
</reference>
<reference evidence="8" key="7">
    <citation type="submission" date="2023-03" db="EMBL/GenBank/DDBJ databases">
        <title>Parabacteroides distasonis, a bacteria resistant against UC.</title>
        <authorList>
            <person name="Dai W."/>
        </authorList>
    </citation>
    <scope>NUCLEOTIDE SEQUENCE</scope>
    <source>
        <strain evidence="8">F1-28</strain>
    </source>
</reference>
<evidence type="ECO:0000313" key="6">
    <source>
        <dbReference type="EMBL" id="QJE30257.1"/>
    </source>
</evidence>
<accession>A0A1Y4IR77</accession>
<dbReference type="EMBL" id="JAQMPJ010000002">
    <property type="protein sequence ID" value="MDB9004163.1"/>
    <property type="molecule type" value="Genomic_DNA"/>
</dbReference>
<evidence type="ECO:0000313" key="9">
    <source>
        <dbReference type="Proteomes" id="UP000195950"/>
    </source>
</evidence>
<dbReference type="EMBL" id="NFJX01000001">
    <property type="protein sequence ID" value="OUP22813.1"/>
    <property type="molecule type" value="Genomic_DNA"/>
</dbReference>
<evidence type="ECO:0000313" key="3">
    <source>
        <dbReference type="EMBL" id="MRZ07217.1"/>
    </source>
</evidence>
<dbReference type="EMBL" id="CP051672">
    <property type="protein sequence ID" value="QJE30257.1"/>
    <property type="molecule type" value="Genomic_DNA"/>
</dbReference>
<name>A0A1Y4IR77_PARDI</name>
<proteinExistence type="predicted"/>
<reference evidence="9" key="1">
    <citation type="submission" date="2017-04" db="EMBL/GenBank/DDBJ databases">
        <title>Function of individual gut microbiota members based on whole genome sequencing of pure cultures obtained from chicken caecum.</title>
        <authorList>
            <person name="Medvecky M."/>
            <person name="Cejkova D."/>
            <person name="Polansky O."/>
            <person name="Karasova D."/>
            <person name="Kubasova T."/>
            <person name="Cizek A."/>
            <person name="Rychlik I."/>
        </authorList>
    </citation>
    <scope>NUCLEOTIDE SEQUENCE [LARGE SCALE GENOMIC DNA]</scope>
    <source>
        <strain evidence="9">An199</strain>
    </source>
</reference>
<dbReference type="Proteomes" id="UP000501982">
    <property type="component" value="Chromosome"/>
</dbReference>
<organism evidence="5 9">
    <name type="scientific">Parabacteroides distasonis</name>
    <dbReference type="NCBI Taxonomy" id="823"/>
    <lineage>
        <taxon>Bacteria</taxon>
        <taxon>Pseudomonadati</taxon>
        <taxon>Bacteroidota</taxon>
        <taxon>Bacteroidia</taxon>
        <taxon>Bacteroidales</taxon>
        <taxon>Tannerellaceae</taxon>
        <taxon>Parabacteroides</taxon>
    </lineage>
</organism>
<dbReference type="Proteomes" id="UP000441358">
    <property type="component" value="Unassembled WGS sequence"/>
</dbReference>
<evidence type="ECO:0000313" key="14">
    <source>
        <dbReference type="Proteomes" id="UP000501982"/>
    </source>
</evidence>